<feature type="disulfide bond" evidence="5">
    <location>
        <begin position="148"/>
        <end position="231"/>
    </location>
</feature>
<feature type="disulfide bond" evidence="5">
    <location>
        <begin position="93"/>
        <end position="100"/>
    </location>
</feature>
<dbReference type="PIRSF" id="PIRSF002703">
    <property type="entry name" value="Thaumatin"/>
    <property type="match status" value="1"/>
</dbReference>
<dbReference type="Proteomes" id="UP001058974">
    <property type="component" value="Chromosome 1"/>
</dbReference>
<evidence type="ECO:0000256" key="6">
    <source>
        <dbReference type="SAM" id="SignalP"/>
    </source>
</evidence>
<dbReference type="EMBL" id="JAMSHJ010000001">
    <property type="protein sequence ID" value="KAI5440580.1"/>
    <property type="molecule type" value="Genomic_DNA"/>
</dbReference>
<evidence type="ECO:0000313" key="7">
    <source>
        <dbReference type="EMBL" id="KAI5440580.1"/>
    </source>
</evidence>
<comment type="caution">
    <text evidence="7">The sequence shown here is derived from an EMBL/GenBank/DDBJ whole genome shotgun (WGS) entry which is preliminary data.</text>
</comment>
<feature type="disulfide bond" evidence="5">
    <location>
        <begin position="153"/>
        <end position="214"/>
    </location>
</feature>
<feature type="disulfide bond" evidence="5">
    <location>
        <begin position="78"/>
        <end position="88"/>
    </location>
</feature>
<feature type="disulfide bond" evidence="5">
    <location>
        <begin position="191"/>
        <end position="201"/>
    </location>
</feature>
<dbReference type="InterPro" id="IPR017949">
    <property type="entry name" value="Thaumatin_CS"/>
</dbReference>
<dbReference type="Gramene" id="Psat01G0016600-T1">
    <property type="protein sequence ID" value="KAI5440580.1"/>
    <property type="gene ID" value="KIW84_010166"/>
</dbReference>
<evidence type="ECO:0000256" key="5">
    <source>
        <dbReference type="PIRSR" id="PIRSR002703-1"/>
    </source>
</evidence>
<accession>A0A9D4YNI6</accession>
<dbReference type="Gene3D" id="2.60.110.10">
    <property type="entry name" value="Thaumatin"/>
    <property type="match status" value="1"/>
</dbReference>
<dbReference type="PANTHER" id="PTHR31048">
    <property type="entry name" value="OS03G0233200 PROTEIN"/>
    <property type="match status" value="1"/>
</dbReference>
<dbReference type="PROSITE" id="PS51367">
    <property type="entry name" value="THAUMATIN_2"/>
    <property type="match status" value="1"/>
</dbReference>
<dbReference type="SUPFAM" id="SSF49870">
    <property type="entry name" value="Osmotin, thaumatin-like protein"/>
    <property type="match status" value="1"/>
</dbReference>
<dbReference type="InterPro" id="IPR037176">
    <property type="entry name" value="Osmotin/thaumatin-like_sf"/>
</dbReference>
<organism evidence="7 8">
    <name type="scientific">Pisum sativum</name>
    <name type="common">Garden pea</name>
    <name type="synonym">Lathyrus oleraceus</name>
    <dbReference type="NCBI Taxonomy" id="3888"/>
    <lineage>
        <taxon>Eukaryota</taxon>
        <taxon>Viridiplantae</taxon>
        <taxon>Streptophyta</taxon>
        <taxon>Embryophyta</taxon>
        <taxon>Tracheophyta</taxon>
        <taxon>Spermatophyta</taxon>
        <taxon>Magnoliopsida</taxon>
        <taxon>eudicotyledons</taxon>
        <taxon>Gunneridae</taxon>
        <taxon>Pentapetalae</taxon>
        <taxon>rosids</taxon>
        <taxon>fabids</taxon>
        <taxon>Fabales</taxon>
        <taxon>Fabaceae</taxon>
        <taxon>Papilionoideae</taxon>
        <taxon>50 kb inversion clade</taxon>
        <taxon>NPAAA clade</taxon>
        <taxon>Hologalegina</taxon>
        <taxon>IRL clade</taxon>
        <taxon>Fabeae</taxon>
        <taxon>Lathyrus</taxon>
    </lineage>
</organism>
<reference evidence="7 8" key="1">
    <citation type="journal article" date="2022" name="Nat. Genet.">
        <title>Improved pea reference genome and pan-genome highlight genomic features and evolutionary characteristics.</title>
        <authorList>
            <person name="Yang T."/>
            <person name="Liu R."/>
            <person name="Luo Y."/>
            <person name="Hu S."/>
            <person name="Wang D."/>
            <person name="Wang C."/>
            <person name="Pandey M.K."/>
            <person name="Ge S."/>
            <person name="Xu Q."/>
            <person name="Li N."/>
            <person name="Li G."/>
            <person name="Huang Y."/>
            <person name="Saxena R.K."/>
            <person name="Ji Y."/>
            <person name="Li M."/>
            <person name="Yan X."/>
            <person name="He Y."/>
            <person name="Liu Y."/>
            <person name="Wang X."/>
            <person name="Xiang C."/>
            <person name="Varshney R.K."/>
            <person name="Ding H."/>
            <person name="Gao S."/>
            <person name="Zong X."/>
        </authorList>
    </citation>
    <scope>NUCLEOTIDE SEQUENCE [LARGE SCALE GENOMIC DNA]</scope>
    <source>
        <strain evidence="7 8">cv. Zhongwan 6</strain>
    </source>
</reference>
<dbReference type="PROSITE" id="PS00316">
    <property type="entry name" value="THAUMATIN_1"/>
    <property type="match status" value="1"/>
</dbReference>
<feature type="chain" id="PRO_5039703623" evidence="6">
    <location>
        <begin position="22"/>
        <end position="243"/>
    </location>
</feature>
<dbReference type="AlphaFoldDB" id="A0A9D4YNI6"/>
<dbReference type="FunFam" id="2.60.110.10:FF:000002">
    <property type="entry name" value="Thaumatin-like protein 1a"/>
    <property type="match status" value="1"/>
</dbReference>
<sequence length="243" mass="25296">MEVGILFMLVLSTLFLSGANSATFTVTNNCPFTIWPATLTGGGSSQSISTGFELSSKASTTLTISSPWSGRFWARSQCSTDAAGKFVCATGDCASGQVPCNNAGGTPPVSLVEFTLAANNGQDFYDVSLVDGFNLPVSVTPQGGSGDCKASSCPNNVNRVCPPDFSVKGSDGSVIACKSACLALKKPEYCCSGSYATPDKCPPNAYSKIFKDQCPQAYSYAYDDKTSTFTCSGGPNYSITFCP</sequence>
<dbReference type="PRINTS" id="PR00347">
    <property type="entry name" value="THAUMATIN"/>
</dbReference>
<name>A0A9D4YNI6_PEA</name>
<comment type="subcellular location">
    <subcellularLocation>
        <location evidence="1">Secreted</location>
    </subcellularLocation>
</comment>
<protein>
    <submittedName>
        <fullName evidence="7">Thaumatin-like protein 1</fullName>
    </submittedName>
</protein>
<evidence type="ECO:0000256" key="2">
    <source>
        <dbReference type="ARBA" id="ARBA00010607"/>
    </source>
</evidence>
<evidence type="ECO:0000256" key="1">
    <source>
        <dbReference type="ARBA" id="ARBA00004613"/>
    </source>
</evidence>
<gene>
    <name evidence="7" type="ORF">KIW84_010166</name>
</gene>
<feature type="disulfide bond" evidence="5">
    <location>
        <begin position="181"/>
        <end position="190"/>
    </location>
</feature>
<dbReference type="OrthoDB" id="430315at2759"/>
<comment type="similarity">
    <text evidence="2">Belongs to the thaumatin family.</text>
</comment>
<keyword evidence="6" id="KW-0732">Signal</keyword>
<evidence type="ECO:0000256" key="4">
    <source>
        <dbReference type="ARBA" id="ARBA00023157"/>
    </source>
</evidence>
<feature type="signal peptide" evidence="6">
    <location>
        <begin position="1"/>
        <end position="21"/>
    </location>
</feature>
<dbReference type="SMART" id="SM00205">
    <property type="entry name" value="THN"/>
    <property type="match status" value="1"/>
</dbReference>
<feature type="disulfide bond" evidence="5">
    <location>
        <begin position="161"/>
        <end position="177"/>
    </location>
</feature>
<keyword evidence="3" id="KW-0964">Secreted</keyword>
<evidence type="ECO:0000313" key="8">
    <source>
        <dbReference type="Proteomes" id="UP001058974"/>
    </source>
</evidence>
<keyword evidence="8" id="KW-1185">Reference proteome</keyword>
<evidence type="ECO:0000256" key="3">
    <source>
        <dbReference type="ARBA" id="ARBA00022525"/>
    </source>
</evidence>
<dbReference type="Pfam" id="PF00314">
    <property type="entry name" value="Thaumatin"/>
    <property type="match status" value="1"/>
</dbReference>
<dbReference type="CDD" id="cd09218">
    <property type="entry name" value="TLP-PA"/>
    <property type="match status" value="1"/>
</dbReference>
<proteinExistence type="inferred from homology"/>
<dbReference type="GO" id="GO:0005576">
    <property type="term" value="C:extracellular region"/>
    <property type="evidence" value="ECO:0007669"/>
    <property type="project" value="UniProtKB-SubCell"/>
</dbReference>
<keyword evidence="4 5" id="KW-1015">Disulfide bond</keyword>
<dbReference type="InterPro" id="IPR001938">
    <property type="entry name" value="Thaumatin"/>
</dbReference>
<feature type="disulfide bond" evidence="5">
    <location>
        <begin position="30"/>
        <end position="242"/>
    </location>
</feature>
<dbReference type="Gramene" id="PSAT_LOCUS7460_t1">
    <property type="protein sequence ID" value="CAL5187188.1"/>
    <property type="gene ID" value="PSAT_LOCUS7460"/>
</dbReference>
<dbReference type="Gramene" id="Psat1g002840.1">
    <property type="protein sequence ID" value="Psat1g002840.1.cds"/>
    <property type="gene ID" value="Psat1g002840"/>
</dbReference>